<feature type="domain" description="GP-PDE" evidence="1">
    <location>
        <begin position="22"/>
        <end position="258"/>
    </location>
</feature>
<gene>
    <name evidence="2" type="ORF">ACFODK_11720</name>
</gene>
<dbReference type="PANTHER" id="PTHR46211">
    <property type="entry name" value="GLYCEROPHOSPHORYL DIESTER PHOSPHODIESTERASE"/>
    <property type="match status" value="1"/>
</dbReference>
<evidence type="ECO:0000259" key="1">
    <source>
        <dbReference type="PROSITE" id="PS51704"/>
    </source>
</evidence>
<dbReference type="SUPFAM" id="SSF51695">
    <property type="entry name" value="PLC-like phosphodiesterases"/>
    <property type="match status" value="1"/>
</dbReference>
<dbReference type="EMBL" id="JBHRSU010000033">
    <property type="protein sequence ID" value="MFC3101557.1"/>
    <property type="molecule type" value="Genomic_DNA"/>
</dbReference>
<dbReference type="Pfam" id="PF03009">
    <property type="entry name" value="GDPD"/>
    <property type="match status" value="1"/>
</dbReference>
<comment type="caution">
    <text evidence="2">The sequence shown here is derived from an EMBL/GenBank/DDBJ whole genome shotgun (WGS) entry which is preliminary data.</text>
</comment>
<evidence type="ECO:0000313" key="3">
    <source>
        <dbReference type="Proteomes" id="UP001595378"/>
    </source>
</evidence>
<organism evidence="2 3">
    <name type="scientific">Alteraurantiacibacter lauratis</name>
    <dbReference type="NCBI Taxonomy" id="2054627"/>
    <lineage>
        <taxon>Bacteria</taxon>
        <taxon>Pseudomonadati</taxon>
        <taxon>Pseudomonadota</taxon>
        <taxon>Alphaproteobacteria</taxon>
        <taxon>Sphingomonadales</taxon>
        <taxon>Erythrobacteraceae</taxon>
        <taxon>Alteraurantiacibacter</taxon>
    </lineage>
</organism>
<protein>
    <submittedName>
        <fullName evidence="2">Glycerophosphodiester phosphodiesterase family protein</fullName>
    </submittedName>
</protein>
<keyword evidence="3" id="KW-1185">Reference proteome</keyword>
<dbReference type="PROSITE" id="PS51704">
    <property type="entry name" value="GP_PDE"/>
    <property type="match status" value="1"/>
</dbReference>
<dbReference type="Proteomes" id="UP001595378">
    <property type="component" value="Unassembled WGS sequence"/>
</dbReference>
<dbReference type="InterPro" id="IPR030395">
    <property type="entry name" value="GP_PDE_dom"/>
</dbReference>
<evidence type="ECO:0000313" key="2">
    <source>
        <dbReference type="EMBL" id="MFC3101557.1"/>
    </source>
</evidence>
<dbReference type="PANTHER" id="PTHR46211:SF1">
    <property type="entry name" value="GLYCEROPHOSPHODIESTER PHOSPHODIESTERASE, CYTOPLASMIC"/>
    <property type="match status" value="1"/>
</dbReference>
<proteinExistence type="predicted"/>
<reference evidence="3" key="1">
    <citation type="journal article" date="2019" name="Int. J. Syst. Evol. Microbiol.">
        <title>The Global Catalogue of Microorganisms (GCM) 10K type strain sequencing project: providing services to taxonomists for standard genome sequencing and annotation.</title>
        <authorList>
            <consortium name="The Broad Institute Genomics Platform"/>
            <consortium name="The Broad Institute Genome Sequencing Center for Infectious Disease"/>
            <person name="Wu L."/>
            <person name="Ma J."/>
        </authorList>
    </citation>
    <scope>NUCLEOTIDE SEQUENCE [LARGE SCALE GENOMIC DNA]</scope>
    <source>
        <strain evidence="3">KCTC 52606</strain>
    </source>
</reference>
<sequence length="258" mass="27662">MALIDGWRAPPPDPARAGWLGAQVYAHRGLHDGAAEENSPAAFAAAIAADLGIECDVRCTRDGRAVVFHDATLDRLAGRHGRIDGLSVGEVTGTRLAKGGETIPTLRDLLDLVAGRVPLLIEVKTERGRSVHRLCRAVRRDLEGYTGQAAVMSFDPRVGRWFALRAPHILRGLVVSEQNGRTFSGLVRRHLALWHARAQFLAYDVRDLPSGFAAAQKKRGLPLLCWTVSTPVLANIARENGAAPIAEGAGLAKLPAAS</sequence>
<dbReference type="RefSeq" id="WP_336919195.1">
    <property type="nucleotide sequence ID" value="NZ_JBANRN010000008.1"/>
</dbReference>
<name>A0ABV7EFQ3_9SPHN</name>
<dbReference type="InterPro" id="IPR017946">
    <property type="entry name" value="PLC-like_Pdiesterase_TIM-brl"/>
</dbReference>
<accession>A0ABV7EFQ3</accession>
<dbReference type="Gene3D" id="3.20.20.190">
    <property type="entry name" value="Phosphatidylinositol (PI) phosphodiesterase"/>
    <property type="match status" value="1"/>
</dbReference>